<keyword evidence="5" id="KW-0998">Cell outer membrane</keyword>
<keyword evidence="2" id="KW-1134">Transmembrane beta strand</keyword>
<sequence>MSNILVSKYKSFINPILLILLLLSSSESFSKVNQPLKLTDILEKIDQFYPQVIIAYLEISKAQGDYISALGKFDPNLNINSRSQPFGGYVNTHIDNELVVPTLRNGLKLFGGYRIGRGDWPIYYQNYLTNSGGEYRVGLSFPLLRNRAVDKERTALFTQAETIHLNNQNAASTKIKIYQEAIQAYWRWVEAGFQLKAFKQLLSLAKKRQNAITKQANQGELAKLAIAENLQMMIQREQFVNQGEMMLEQAAINLSIYYRDERGRRLKPKTSQLPLQVADKRLTVSTIFDKLKGHPELRKMESYYRIIKMKQNLARNDLLPNLDAMAYTSKQYGSGGYPRLIPQAALVGISFKFPFCQREAKGRLLSSTSELQQIKTKRKFIYEKLSNQLANLFIAIRMYSQQINLLTRSLRLAKKVEHGEIKKFYAGDSTLFLVNQREQTTTQVRLDLINAKISLQQVKDMVQFFSTPEQQNTVQIASSRLAPSLRYYKNLPNSGAGIPGK</sequence>
<evidence type="ECO:0000256" key="4">
    <source>
        <dbReference type="ARBA" id="ARBA00023136"/>
    </source>
</evidence>
<accession>A0A0W0VY58</accession>
<keyword evidence="3" id="KW-0812">Transmembrane</keyword>
<dbReference type="RefSeq" id="WP_065240035.1">
    <property type="nucleotide sequence ID" value="NZ_CAAAIB010000014.1"/>
</dbReference>
<dbReference type="AlphaFoldDB" id="A0A0W0VY58"/>
<evidence type="ECO:0000256" key="3">
    <source>
        <dbReference type="ARBA" id="ARBA00022692"/>
    </source>
</evidence>
<comment type="subcellular location">
    <subcellularLocation>
        <location evidence="1">Cell outer membrane</location>
    </subcellularLocation>
</comment>
<reference evidence="6 7" key="1">
    <citation type="submission" date="2015-11" db="EMBL/GenBank/DDBJ databases">
        <title>Genomic analysis of 38 Legionella species identifies large and diverse effector repertoires.</title>
        <authorList>
            <person name="Burstein D."/>
            <person name="Amaro F."/>
            <person name="Zusman T."/>
            <person name="Lifshitz Z."/>
            <person name="Cohen O."/>
            <person name="Gilbert J.A."/>
            <person name="Pupko T."/>
            <person name="Shuman H.A."/>
            <person name="Segal G."/>
        </authorList>
    </citation>
    <scope>NUCLEOTIDE SEQUENCE [LARGE SCALE GENOMIC DNA]</scope>
    <source>
        <strain evidence="6 7">PX-1-G2-E2</strain>
    </source>
</reference>
<protein>
    <submittedName>
        <fullName evidence="6">Multidrug efflux protein, outer membrane component</fullName>
    </submittedName>
</protein>
<evidence type="ECO:0000313" key="6">
    <source>
        <dbReference type="EMBL" id="KTD24882.1"/>
    </source>
</evidence>
<dbReference type="Proteomes" id="UP000054908">
    <property type="component" value="Unassembled WGS sequence"/>
</dbReference>
<dbReference type="GO" id="GO:0009279">
    <property type="term" value="C:cell outer membrane"/>
    <property type="evidence" value="ECO:0007669"/>
    <property type="project" value="UniProtKB-SubCell"/>
</dbReference>
<dbReference type="GO" id="GO:1990281">
    <property type="term" value="C:efflux pump complex"/>
    <property type="evidence" value="ECO:0007669"/>
    <property type="project" value="TreeGrafter"/>
</dbReference>
<dbReference type="GO" id="GO:0015562">
    <property type="term" value="F:efflux transmembrane transporter activity"/>
    <property type="evidence" value="ECO:0007669"/>
    <property type="project" value="InterPro"/>
</dbReference>
<name>A0A0W0VY58_9GAMM</name>
<gene>
    <name evidence="6" type="ORF">Lmac_2419</name>
</gene>
<evidence type="ECO:0000256" key="5">
    <source>
        <dbReference type="ARBA" id="ARBA00023237"/>
    </source>
</evidence>
<evidence type="ECO:0000313" key="7">
    <source>
        <dbReference type="Proteomes" id="UP000054908"/>
    </source>
</evidence>
<proteinExistence type="predicted"/>
<dbReference type="SUPFAM" id="SSF56954">
    <property type="entry name" value="Outer membrane efflux proteins (OEP)"/>
    <property type="match status" value="1"/>
</dbReference>
<dbReference type="PATRIC" id="fig|466.6.peg.2573"/>
<comment type="caution">
    <text evidence="6">The sequence shown here is derived from an EMBL/GenBank/DDBJ whole genome shotgun (WGS) entry which is preliminary data.</text>
</comment>
<dbReference type="EMBL" id="LNYL01000048">
    <property type="protein sequence ID" value="KTD24882.1"/>
    <property type="molecule type" value="Genomic_DNA"/>
</dbReference>
<evidence type="ECO:0000256" key="2">
    <source>
        <dbReference type="ARBA" id="ARBA00022452"/>
    </source>
</evidence>
<dbReference type="GO" id="GO:0015288">
    <property type="term" value="F:porin activity"/>
    <property type="evidence" value="ECO:0007669"/>
    <property type="project" value="TreeGrafter"/>
</dbReference>
<dbReference type="PANTHER" id="PTHR30026:SF21">
    <property type="entry name" value="SLR1270 PROTEIN"/>
    <property type="match status" value="1"/>
</dbReference>
<dbReference type="InterPro" id="IPR051906">
    <property type="entry name" value="TolC-like"/>
</dbReference>
<dbReference type="PANTHER" id="PTHR30026">
    <property type="entry name" value="OUTER MEMBRANE PROTEIN TOLC"/>
    <property type="match status" value="1"/>
</dbReference>
<dbReference type="STRING" id="466.Lmac_2419"/>
<keyword evidence="4" id="KW-0472">Membrane</keyword>
<organism evidence="6 7">
    <name type="scientific">Legionella maceachernii</name>
    <dbReference type="NCBI Taxonomy" id="466"/>
    <lineage>
        <taxon>Bacteria</taxon>
        <taxon>Pseudomonadati</taxon>
        <taxon>Pseudomonadota</taxon>
        <taxon>Gammaproteobacteria</taxon>
        <taxon>Legionellales</taxon>
        <taxon>Legionellaceae</taxon>
        <taxon>Legionella</taxon>
    </lineage>
</organism>
<dbReference type="Gene3D" id="1.20.1600.10">
    <property type="entry name" value="Outer membrane efflux proteins (OEP)"/>
    <property type="match status" value="1"/>
</dbReference>
<evidence type="ECO:0000256" key="1">
    <source>
        <dbReference type="ARBA" id="ARBA00004442"/>
    </source>
</evidence>
<keyword evidence="7" id="KW-1185">Reference proteome</keyword>
<dbReference type="OrthoDB" id="581172at2"/>